<dbReference type="STRING" id="355548.SAMN04487945_1611"/>
<sequence>MNSRTALSAVLVAGLLVAAGVAGATVLGTGPASASQPTDSKSITVSASGDVEATPDQAVVSVAVTATGNDSTAVREDLASNVASVRDALTEYGIPSDDIRTAHFDIRQERERTPEGMERGDYRGVHALEITTDDTEAAGEIIDLAVDNGADTINGVSFTLSDEKREDLHNEALEAAMANADTRADTLASASDLTVTEVHSIHSADTSHRPYRMETAYVAADSATAGGTSVEAGPVTVTADVRVTYNATA</sequence>
<dbReference type="OrthoDB" id="12132at2157"/>
<evidence type="ECO:0008006" key="3">
    <source>
        <dbReference type="Google" id="ProtNLM"/>
    </source>
</evidence>
<dbReference type="Gene3D" id="3.30.70.2970">
    <property type="entry name" value="Protein of unknown function (DUF541), domain 2"/>
    <property type="match status" value="1"/>
</dbReference>
<reference evidence="1 2" key="1">
    <citation type="submission" date="2016-10" db="EMBL/GenBank/DDBJ databases">
        <authorList>
            <person name="de Groot N.N."/>
        </authorList>
    </citation>
    <scope>NUCLEOTIDE SEQUENCE [LARGE SCALE GENOMIC DNA]</scope>
    <source>
        <strain evidence="1 2">CGMCC 1.5337</strain>
    </source>
</reference>
<dbReference type="EMBL" id="FOJA01000001">
    <property type="protein sequence ID" value="SEW12419.1"/>
    <property type="molecule type" value="Genomic_DNA"/>
</dbReference>
<dbReference type="Proteomes" id="UP000198518">
    <property type="component" value="Unassembled WGS sequence"/>
</dbReference>
<dbReference type="Pfam" id="PF04402">
    <property type="entry name" value="SIMPL"/>
    <property type="match status" value="1"/>
</dbReference>
<protein>
    <recommendedName>
        <fullName evidence="3">SIMPL domain-containing protein</fullName>
    </recommendedName>
</protein>
<gene>
    <name evidence="1" type="ORF">SAMN04487945_1611</name>
</gene>
<keyword evidence="2" id="KW-1185">Reference proteome</keyword>
<accession>A0A1I0PDD9</accession>
<dbReference type="PANTHER" id="PTHR34387:SF2">
    <property type="entry name" value="SLR1258 PROTEIN"/>
    <property type="match status" value="1"/>
</dbReference>
<proteinExistence type="predicted"/>
<dbReference type="AlphaFoldDB" id="A0A1I0PDD9"/>
<dbReference type="InterPro" id="IPR007497">
    <property type="entry name" value="SIMPL/DUF541"/>
</dbReference>
<evidence type="ECO:0000313" key="2">
    <source>
        <dbReference type="Proteomes" id="UP000198518"/>
    </source>
</evidence>
<dbReference type="PANTHER" id="PTHR34387">
    <property type="entry name" value="SLR1258 PROTEIN"/>
    <property type="match status" value="1"/>
</dbReference>
<name>A0A1I0PDD9_9EURY</name>
<dbReference type="InterPro" id="IPR052022">
    <property type="entry name" value="26kDa_periplasmic_antigen"/>
</dbReference>
<evidence type="ECO:0000313" key="1">
    <source>
        <dbReference type="EMBL" id="SEW12419.1"/>
    </source>
</evidence>
<dbReference type="Gene3D" id="3.30.110.170">
    <property type="entry name" value="Protein of unknown function (DUF541), domain 1"/>
    <property type="match status" value="1"/>
</dbReference>
<dbReference type="GO" id="GO:0006974">
    <property type="term" value="P:DNA damage response"/>
    <property type="evidence" value="ECO:0007669"/>
    <property type="project" value="TreeGrafter"/>
</dbReference>
<dbReference type="RefSeq" id="WP_089668812.1">
    <property type="nucleotide sequence ID" value="NZ_FOJA01000001.1"/>
</dbReference>
<organism evidence="1 2">
    <name type="scientific">Halobacterium jilantaiense</name>
    <dbReference type="NCBI Taxonomy" id="355548"/>
    <lineage>
        <taxon>Archaea</taxon>
        <taxon>Methanobacteriati</taxon>
        <taxon>Methanobacteriota</taxon>
        <taxon>Stenosarchaea group</taxon>
        <taxon>Halobacteria</taxon>
        <taxon>Halobacteriales</taxon>
        <taxon>Halobacteriaceae</taxon>
        <taxon>Halobacterium</taxon>
    </lineage>
</organism>